<dbReference type="AlphaFoldDB" id="A0A7G2CR25"/>
<evidence type="ECO:0000256" key="4">
    <source>
        <dbReference type="ARBA" id="ARBA00022741"/>
    </source>
</evidence>
<keyword evidence="3" id="KW-0808">Transferase</keyword>
<keyword evidence="5 11" id="KW-0418">Kinase</keyword>
<dbReference type="InterPro" id="IPR011009">
    <property type="entry name" value="Kinase-like_dom_sf"/>
</dbReference>
<evidence type="ECO:0000256" key="9">
    <source>
        <dbReference type="SAM" id="MobiDB-lite"/>
    </source>
</evidence>
<dbReference type="GO" id="GO:0004674">
    <property type="term" value="F:protein serine/threonine kinase activity"/>
    <property type="evidence" value="ECO:0007669"/>
    <property type="project" value="UniProtKB-KW"/>
</dbReference>
<dbReference type="PANTHER" id="PTHR43671">
    <property type="entry name" value="SERINE/THREONINE-PROTEIN KINASE NEK"/>
    <property type="match status" value="1"/>
</dbReference>
<keyword evidence="2" id="KW-0723">Serine/threonine-protein kinase</keyword>
<dbReference type="Pfam" id="PF00069">
    <property type="entry name" value="Pkinase"/>
    <property type="match status" value="1"/>
</dbReference>
<dbReference type="InterPro" id="IPR000719">
    <property type="entry name" value="Prot_kinase_dom"/>
</dbReference>
<name>A0A7G2CR25_9TRYP</name>
<accession>A0A7G2CR25</accession>
<evidence type="ECO:0000256" key="2">
    <source>
        <dbReference type="ARBA" id="ARBA00022527"/>
    </source>
</evidence>
<keyword evidence="12" id="KW-1185">Reference proteome</keyword>
<dbReference type="InterPro" id="IPR008271">
    <property type="entry name" value="Ser/Thr_kinase_AS"/>
</dbReference>
<evidence type="ECO:0000256" key="6">
    <source>
        <dbReference type="ARBA" id="ARBA00022840"/>
    </source>
</evidence>
<dbReference type="InterPro" id="IPR050660">
    <property type="entry name" value="NEK_Ser/Thr_kinase"/>
</dbReference>
<dbReference type="PANTHER" id="PTHR43671:SF98">
    <property type="entry name" value="SERINE_THREONINE-PROTEIN KINASE NEK11"/>
    <property type="match status" value="1"/>
</dbReference>
<feature type="domain" description="Protein kinase" evidence="10">
    <location>
        <begin position="23"/>
        <end position="452"/>
    </location>
</feature>
<sequence length="590" mass="66094">MNGSHSNARTVHNLHLPSHWERYKPLRVLGQGGFGVVYLCFNLQYHKDGTTIDYEKEEENRQRYGEDCYVAVKSVSLASMSEKDVMSAMNEIAVLKCIAQQSQQNSVNFNILRYLDSFMDEKENSLCMVTEYMDGGDVADLIAHYKEMNKALLRKPNPQNTIANPKETHFLTSGTYHNNYTNDGTADGYGSWGGDASFMPQTPLGGSYDTYHNENSTWGGNSYQSTNLLSVNKNAEQEVIPAEASACWIASFTISDLLKQALNGLRFLHCNNIIHRDIKSSNLYLSKKGVLKIGDFGVSKMLGGSEEEETPFTDLFTNTFVGTPFYISPEICLGEYYSFSSDLWSLGVIAYELHTLHLPFFADNLLGQIHVITEGRYDGTALTTVHQFSEEGEQEVLSHQLHGLPEEEKALYFIGGKETLFHFIVVTLTEEMLKINPFERLSAEELIETVFSCLSAERSQGDLSSHLLSASSSNAEYHYNNRMSISAAAVQKEVSQVYHDCLPPSTRASISLYPNQNNFENSLPEGAPPHPAPWLLNVDVFSKIDLAPENDRVMRVDVLSPSHASKGHPPNCAQPEENNNNNNNKTRVRW</sequence>
<evidence type="ECO:0000256" key="1">
    <source>
        <dbReference type="ARBA" id="ARBA00012513"/>
    </source>
</evidence>
<proteinExistence type="predicted"/>
<dbReference type="GO" id="GO:0005524">
    <property type="term" value="F:ATP binding"/>
    <property type="evidence" value="ECO:0007669"/>
    <property type="project" value="UniProtKB-KW"/>
</dbReference>
<dbReference type="EC" id="2.7.11.1" evidence="1"/>
<dbReference type="SMART" id="SM00220">
    <property type="entry name" value="S_TKc"/>
    <property type="match status" value="1"/>
</dbReference>
<dbReference type="Gene3D" id="3.30.200.20">
    <property type="entry name" value="Phosphorylase Kinase, domain 1"/>
    <property type="match status" value="1"/>
</dbReference>
<evidence type="ECO:0000256" key="8">
    <source>
        <dbReference type="ARBA" id="ARBA00048679"/>
    </source>
</evidence>
<keyword evidence="6" id="KW-0067">ATP-binding</keyword>
<protein>
    <recommendedName>
        <fullName evidence="1">non-specific serine/threonine protein kinase</fullName>
        <ecNumber evidence="1">2.7.11.1</ecNumber>
    </recommendedName>
</protein>
<dbReference type="Gene3D" id="1.10.510.10">
    <property type="entry name" value="Transferase(Phosphotransferase) domain 1"/>
    <property type="match status" value="1"/>
</dbReference>
<evidence type="ECO:0000259" key="10">
    <source>
        <dbReference type="PROSITE" id="PS50011"/>
    </source>
</evidence>
<evidence type="ECO:0000256" key="5">
    <source>
        <dbReference type="ARBA" id="ARBA00022777"/>
    </source>
</evidence>
<feature type="region of interest" description="Disordered" evidence="9">
    <location>
        <begin position="561"/>
        <end position="590"/>
    </location>
</feature>
<comment type="catalytic activity">
    <reaction evidence="8">
        <text>L-seryl-[protein] + ATP = O-phospho-L-seryl-[protein] + ADP + H(+)</text>
        <dbReference type="Rhea" id="RHEA:17989"/>
        <dbReference type="Rhea" id="RHEA-COMP:9863"/>
        <dbReference type="Rhea" id="RHEA-COMP:11604"/>
        <dbReference type="ChEBI" id="CHEBI:15378"/>
        <dbReference type="ChEBI" id="CHEBI:29999"/>
        <dbReference type="ChEBI" id="CHEBI:30616"/>
        <dbReference type="ChEBI" id="CHEBI:83421"/>
        <dbReference type="ChEBI" id="CHEBI:456216"/>
        <dbReference type="EC" id="2.7.11.1"/>
    </reaction>
</comment>
<comment type="catalytic activity">
    <reaction evidence="7">
        <text>L-threonyl-[protein] + ATP = O-phospho-L-threonyl-[protein] + ADP + H(+)</text>
        <dbReference type="Rhea" id="RHEA:46608"/>
        <dbReference type="Rhea" id="RHEA-COMP:11060"/>
        <dbReference type="Rhea" id="RHEA-COMP:11605"/>
        <dbReference type="ChEBI" id="CHEBI:15378"/>
        <dbReference type="ChEBI" id="CHEBI:30013"/>
        <dbReference type="ChEBI" id="CHEBI:30616"/>
        <dbReference type="ChEBI" id="CHEBI:61977"/>
        <dbReference type="ChEBI" id="CHEBI:456216"/>
        <dbReference type="EC" id="2.7.11.1"/>
    </reaction>
</comment>
<dbReference type="Proteomes" id="UP000515908">
    <property type="component" value="Chromosome 18"/>
</dbReference>
<organism evidence="11 12">
    <name type="scientific">Angomonas deanei</name>
    <dbReference type="NCBI Taxonomy" id="59799"/>
    <lineage>
        <taxon>Eukaryota</taxon>
        <taxon>Discoba</taxon>
        <taxon>Euglenozoa</taxon>
        <taxon>Kinetoplastea</taxon>
        <taxon>Metakinetoplastina</taxon>
        <taxon>Trypanosomatida</taxon>
        <taxon>Trypanosomatidae</taxon>
        <taxon>Strigomonadinae</taxon>
        <taxon>Angomonas</taxon>
    </lineage>
</organism>
<evidence type="ECO:0000313" key="12">
    <source>
        <dbReference type="Proteomes" id="UP000515908"/>
    </source>
</evidence>
<evidence type="ECO:0000256" key="7">
    <source>
        <dbReference type="ARBA" id="ARBA00047899"/>
    </source>
</evidence>
<keyword evidence="4" id="KW-0547">Nucleotide-binding</keyword>
<dbReference type="SUPFAM" id="SSF56112">
    <property type="entry name" value="Protein kinase-like (PK-like)"/>
    <property type="match status" value="1"/>
</dbReference>
<evidence type="ECO:0000313" key="11">
    <source>
        <dbReference type="EMBL" id="CAD2220642.1"/>
    </source>
</evidence>
<dbReference type="EMBL" id="LR877162">
    <property type="protein sequence ID" value="CAD2220642.1"/>
    <property type="molecule type" value="Genomic_DNA"/>
</dbReference>
<evidence type="ECO:0000256" key="3">
    <source>
        <dbReference type="ARBA" id="ARBA00022679"/>
    </source>
</evidence>
<dbReference type="PROSITE" id="PS50011">
    <property type="entry name" value="PROTEIN_KINASE_DOM"/>
    <property type="match status" value="1"/>
</dbReference>
<gene>
    <name evidence="11" type="ORF">ADEAN_000816400</name>
</gene>
<dbReference type="VEuPathDB" id="TriTrypDB:ADEAN_000816400"/>
<reference evidence="11 12" key="1">
    <citation type="submission" date="2020-08" db="EMBL/GenBank/DDBJ databases">
        <authorList>
            <person name="Newling K."/>
            <person name="Davey J."/>
            <person name="Forrester S."/>
        </authorList>
    </citation>
    <scope>NUCLEOTIDE SEQUENCE [LARGE SCALE GENOMIC DNA]</scope>
    <source>
        <strain evidence="12">Crithidia deanei Carvalho (ATCC PRA-265)</strain>
    </source>
</reference>
<dbReference type="PROSITE" id="PS00108">
    <property type="entry name" value="PROTEIN_KINASE_ST"/>
    <property type="match status" value="1"/>
</dbReference>